<dbReference type="InterPro" id="IPR025164">
    <property type="entry name" value="Toastrack_DUF4097"/>
</dbReference>
<dbReference type="Pfam" id="PF13349">
    <property type="entry name" value="DUF4097"/>
    <property type="match status" value="1"/>
</dbReference>
<dbReference type="OrthoDB" id="2240743at2"/>
<dbReference type="InterPro" id="IPR053959">
    <property type="entry name" value="YvlB/LiaX_N"/>
</dbReference>
<keyword evidence="5" id="KW-1185">Reference proteome</keyword>
<evidence type="ECO:0000256" key="1">
    <source>
        <dbReference type="SAM" id="MobiDB-lite"/>
    </source>
</evidence>
<dbReference type="PIRSF" id="PIRSF012569">
    <property type="entry name" value="UCP012569"/>
    <property type="match status" value="1"/>
</dbReference>
<feature type="domain" description="DUF4097" evidence="2">
    <location>
        <begin position="116"/>
        <end position="326"/>
    </location>
</feature>
<feature type="domain" description="YvlB/LiaX N-terminal" evidence="3">
    <location>
        <begin position="3"/>
        <end position="34"/>
    </location>
</feature>
<name>A0A398B4V8_9BACI</name>
<evidence type="ECO:0000313" key="4">
    <source>
        <dbReference type="EMBL" id="RID84945.1"/>
    </source>
</evidence>
<dbReference type="Pfam" id="PF22746">
    <property type="entry name" value="SHOCT-like_DUF2089-C"/>
    <property type="match status" value="1"/>
</dbReference>
<evidence type="ECO:0000259" key="3">
    <source>
        <dbReference type="Pfam" id="PF22746"/>
    </source>
</evidence>
<gene>
    <name evidence="4" type="ORF">D1970_11440</name>
</gene>
<dbReference type="AlphaFoldDB" id="A0A398B4V8"/>
<evidence type="ECO:0000313" key="5">
    <source>
        <dbReference type="Proteomes" id="UP000265816"/>
    </source>
</evidence>
<feature type="compositionally biased region" description="Basic and acidic residues" evidence="1">
    <location>
        <begin position="55"/>
        <end position="66"/>
    </location>
</feature>
<dbReference type="EMBL" id="QWVT01000018">
    <property type="protein sequence ID" value="RID84945.1"/>
    <property type="molecule type" value="Genomic_DNA"/>
</dbReference>
<organism evidence="4 5">
    <name type="scientific">Mesobacillus zeae</name>
    <dbReference type="NCBI Taxonomy" id="1917180"/>
    <lineage>
        <taxon>Bacteria</taxon>
        <taxon>Bacillati</taxon>
        <taxon>Bacillota</taxon>
        <taxon>Bacilli</taxon>
        <taxon>Bacillales</taxon>
        <taxon>Bacillaceae</taxon>
        <taxon>Mesobacillus</taxon>
    </lineage>
</organism>
<proteinExistence type="predicted"/>
<accession>A0A398B4V8</accession>
<dbReference type="InterPro" id="IPR016599">
    <property type="entry name" value="UCP012569"/>
</dbReference>
<evidence type="ECO:0000259" key="2">
    <source>
        <dbReference type="Pfam" id="PF13349"/>
    </source>
</evidence>
<comment type="caution">
    <text evidence="4">The sequence shown here is derived from an EMBL/GenBank/DDBJ whole genome shotgun (WGS) entry which is preliminary data.</text>
</comment>
<sequence>MNEERKRILKMVEEGKLTVNEALFLLEQLEKNDKTMEVKQEELMTELSAVVEPDEGQKTRSKKEESNTNSFQSVKDTVFDFVDMAFKKIKNLDLDLNFGQSVDISHIFQHSDTYLDQIDIDLANGSVRMIPWDKKDVRIECNAKVYRVETQEEARRKLLEDAIFAIEGQKMRFAVQQKWMKVAADIYIPREDYDTIRIRLFNGGIEGSELTVKDFKAKTANGKIILEGLDCRKLEAETANGHLKIRRSMINDLEAETINGAITAEGSFRHADLQSFNGQIGCMVENEDCESVEVKSATGGIDISIPSAIAPTGTLKSNLGNFRLEIEGVHVIEEKSEMVQKSLSFRPDAESLEPLRIYAETKTGAIVLKKNRGAEVR</sequence>
<dbReference type="RefSeq" id="WP_119112998.1">
    <property type="nucleotide sequence ID" value="NZ_CBCSEO010000011.1"/>
</dbReference>
<reference evidence="4 5" key="1">
    <citation type="submission" date="2018-08" db="EMBL/GenBank/DDBJ databases">
        <title>Bacillus jemisoniae sp. nov., Bacillus chryseoplanitiae sp. nov., Bacillus resnikiae sp. nov., and Bacillus frankliniae sp. nov., isolated from Viking spacecraft and associated surfaces.</title>
        <authorList>
            <person name="Seuylemezian A."/>
            <person name="Vaishampayan P."/>
        </authorList>
    </citation>
    <scope>NUCLEOTIDE SEQUENCE [LARGE SCALE GENOMIC DNA]</scope>
    <source>
        <strain evidence="4 5">JJ-247</strain>
    </source>
</reference>
<feature type="region of interest" description="Disordered" evidence="1">
    <location>
        <begin position="50"/>
        <end position="69"/>
    </location>
</feature>
<protein>
    <submittedName>
        <fullName evidence="4">DUF4097 domain-containing protein</fullName>
    </submittedName>
</protein>
<dbReference type="Proteomes" id="UP000265816">
    <property type="component" value="Unassembled WGS sequence"/>
</dbReference>